<dbReference type="EMBL" id="NCKW01003434">
    <property type="protein sequence ID" value="POM76479.1"/>
    <property type="molecule type" value="Genomic_DNA"/>
</dbReference>
<accession>A0A2P4YFL1</accession>
<comment type="caution">
    <text evidence="2">The sequence shown here is derived from an EMBL/GenBank/DDBJ whole genome shotgun (WGS) entry which is preliminary data.</text>
</comment>
<evidence type="ECO:0000256" key="1">
    <source>
        <dbReference type="SAM" id="MobiDB-lite"/>
    </source>
</evidence>
<feature type="region of interest" description="Disordered" evidence="1">
    <location>
        <begin position="12"/>
        <end position="63"/>
    </location>
</feature>
<dbReference type="Proteomes" id="UP000237271">
    <property type="component" value="Unassembled WGS sequence"/>
</dbReference>
<feature type="compositionally biased region" description="Basic and acidic residues" evidence="1">
    <location>
        <begin position="31"/>
        <end position="41"/>
    </location>
</feature>
<name>A0A2P4YFL1_9STRA</name>
<dbReference type="AlphaFoldDB" id="A0A2P4YFL1"/>
<reference evidence="2 3" key="1">
    <citation type="journal article" date="2017" name="Genome Biol. Evol.">
        <title>Phytophthora megakarya and P. palmivora, closely related causal agents of cacao black pod rot, underwent increases in genome sizes and gene numbers by different mechanisms.</title>
        <authorList>
            <person name="Ali S.S."/>
            <person name="Shao J."/>
            <person name="Lary D.J."/>
            <person name="Kronmiller B."/>
            <person name="Shen D."/>
            <person name="Strem M.D."/>
            <person name="Amoako-Attah I."/>
            <person name="Akrofi A.Y."/>
            <person name="Begoude B.A."/>
            <person name="Ten Hoopen G.M."/>
            <person name="Coulibaly K."/>
            <person name="Kebe B.I."/>
            <person name="Melnick R.L."/>
            <person name="Guiltinan M.J."/>
            <person name="Tyler B.M."/>
            <person name="Meinhardt L.W."/>
            <person name="Bailey B.A."/>
        </authorList>
    </citation>
    <scope>NUCLEOTIDE SEQUENCE [LARGE SCALE GENOMIC DNA]</scope>
    <source>
        <strain evidence="3">sbr112.9</strain>
    </source>
</reference>
<protein>
    <submittedName>
        <fullName evidence="2">Uncharacterized protein</fullName>
    </submittedName>
</protein>
<keyword evidence="3" id="KW-1185">Reference proteome</keyword>
<gene>
    <name evidence="2" type="ORF">PHPALM_6274</name>
</gene>
<proteinExistence type="predicted"/>
<evidence type="ECO:0000313" key="3">
    <source>
        <dbReference type="Proteomes" id="UP000237271"/>
    </source>
</evidence>
<evidence type="ECO:0000313" key="2">
    <source>
        <dbReference type="EMBL" id="POM76479.1"/>
    </source>
</evidence>
<organism evidence="2 3">
    <name type="scientific">Phytophthora palmivora</name>
    <dbReference type="NCBI Taxonomy" id="4796"/>
    <lineage>
        <taxon>Eukaryota</taxon>
        <taxon>Sar</taxon>
        <taxon>Stramenopiles</taxon>
        <taxon>Oomycota</taxon>
        <taxon>Peronosporomycetes</taxon>
        <taxon>Peronosporales</taxon>
        <taxon>Peronosporaceae</taxon>
        <taxon>Phytophthora</taxon>
    </lineage>
</organism>
<sequence>MGDKAFHDMLFENGILHPKADKRNIRAHTSARRETKNEEKGTGGSVQSSRDDYIVDSPQVDPT</sequence>